<dbReference type="GO" id="GO:0005996">
    <property type="term" value="P:monosaccharide metabolic process"/>
    <property type="evidence" value="ECO:0007669"/>
    <property type="project" value="TreeGrafter"/>
</dbReference>
<dbReference type="PANTHER" id="PTHR43725:SF47">
    <property type="entry name" value="UDP-GLUCOSE 4-EPIMERASE"/>
    <property type="match status" value="1"/>
</dbReference>
<dbReference type="SUPFAM" id="SSF51735">
    <property type="entry name" value="NAD(P)-binding Rossmann-fold domains"/>
    <property type="match status" value="1"/>
</dbReference>
<dbReference type="GO" id="GO:0003978">
    <property type="term" value="F:UDP-glucose 4-epimerase activity"/>
    <property type="evidence" value="ECO:0007669"/>
    <property type="project" value="UniProtKB-EC"/>
</dbReference>
<evidence type="ECO:0000256" key="3">
    <source>
        <dbReference type="ARBA" id="ARBA00004947"/>
    </source>
</evidence>
<sequence>MTPYCNLRWGPMVKQLHNMVDCSGVLTCLCGKRVHDYIHVVNLADGHTAALKKLSDPKIGCEVYNLGTGKGTSVLEMVVAFEKASRKKGLHVMFVFVQRIPVVTAGRRPGDAKVVKTLH</sequence>
<gene>
    <name evidence="7" type="ORF">LSALG_LOCUS27497</name>
</gene>
<dbReference type="Gene3D" id="3.40.50.720">
    <property type="entry name" value="NAD(P)-binding Rossmann-like Domain"/>
    <property type="match status" value="1"/>
</dbReference>
<evidence type="ECO:0000313" key="7">
    <source>
        <dbReference type="EMBL" id="CAI9288175.1"/>
    </source>
</evidence>
<dbReference type="Gene3D" id="3.90.25.10">
    <property type="entry name" value="UDP-galactose 4-epimerase, domain 1"/>
    <property type="match status" value="1"/>
</dbReference>
<dbReference type="PANTHER" id="PTHR43725">
    <property type="entry name" value="UDP-GLUCOSE 4-EPIMERASE"/>
    <property type="match status" value="1"/>
</dbReference>
<evidence type="ECO:0000256" key="6">
    <source>
        <dbReference type="ARBA" id="ARBA00023235"/>
    </source>
</evidence>
<dbReference type="GO" id="GO:0005829">
    <property type="term" value="C:cytosol"/>
    <property type="evidence" value="ECO:0007669"/>
    <property type="project" value="TreeGrafter"/>
</dbReference>
<reference evidence="7" key="1">
    <citation type="submission" date="2023-04" db="EMBL/GenBank/DDBJ databases">
        <authorList>
            <person name="Vijverberg K."/>
            <person name="Xiong W."/>
            <person name="Schranz E."/>
        </authorList>
    </citation>
    <scope>NUCLEOTIDE SEQUENCE</scope>
</reference>
<comment type="pathway">
    <text evidence="3">Carbohydrate metabolism; galactose metabolism.</text>
</comment>
<evidence type="ECO:0000256" key="5">
    <source>
        <dbReference type="ARBA" id="ARBA00023027"/>
    </source>
</evidence>
<protein>
    <recommendedName>
        <fullName evidence="4">UDP-glucose 4-epimerase</fullName>
        <ecNumber evidence="4">5.1.3.2</ecNumber>
    </recommendedName>
</protein>
<evidence type="ECO:0000256" key="2">
    <source>
        <dbReference type="ARBA" id="ARBA00001911"/>
    </source>
</evidence>
<proteinExistence type="predicted"/>
<comment type="cofactor">
    <cofactor evidence="2">
        <name>NAD(+)</name>
        <dbReference type="ChEBI" id="CHEBI:57540"/>
    </cofactor>
</comment>
<accession>A0AA36EBS1</accession>
<name>A0AA36EBS1_LACSI</name>
<keyword evidence="5" id="KW-0520">NAD</keyword>
<organism evidence="7 8">
    <name type="scientific">Lactuca saligna</name>
    <name type="common">Willowleaf lettuce</name>
    <dbReference type="NCBI Taxonomy" id="75948"/>
    <lineage>
        <taxon>Eukaryota</taxon>
        <taxon>Viridiplantae</taxon>
        <taxon>Streptophyta</taxon>
        <taxon>Embryophyta</taxon>
        <taxon>Tracheophyta</taxon>
        <taxon>Spermatophyta</taxon>
        <taxon>Magnoliopsida</taxon>
        <taxon>eudicotyledons</taxon>
        <taxon>Gunneridae</taxon>
        <taxon>Pentapetalae</taxon>
        <taxon>asterids</taxon>
        <taxon>campanulids</taxon>
        <taxon>Asterales</taxon>
        <taxon>Asteraceae</taxon>
        <taxon>Cichorioideae</taxon>
        <taxon>Cichorieae</taxon>
        <taxon>Lactucinae</taxon>
        <taxon>Lactuca</taxon>
    </lineage>
</organism>
<evidence type="ECO:0000256" key="4">
    <source>
        <dbReference type="ARBA" id="ARBA00013189"/>
    </source>
</evidence>
<keyword evidence="6" id="KW-0413">Isomerase</keyword>
<comment type="catalytic activity">
    <reaction evidence="1">
        <text>UDP-alpha-D-glucose = UDP-alpha-D-galactose</text>
        <dbReference type="Rhea" id="RHEA:22168"/>
        <dbReference type="ChEBI" id="CHEBI:58885"/>
        <dbReference type="ChEBI" id="CHEBI:66914"/>
        <dbReference type="EC" id="5.1.3.2"/>
    </reaction>
</comment>
<dbReference type="InterPro" id="IPR036291">
    <property type="entry name" value="NAD(P)-bd_dom_sf"/>
</dbReference>
<dbReference type="Proteomes" id="UP001177003">
    <property type="component" value="Chromosome 5"/>
</dbReference>
<evidence type="ECO:0000313" key="8">
    <source>
        <dbReference type="Proteomes" id="UP001177003"/>
    </source>
</evidence>
<keyword evidence="8" id="KW-1185">Reference proteome</keyword>
<evidence type="ECO:0000256" key="1">
    <source>
        <dbReference type="ARBA" id="ARBA00000083"/>
    </source>
</evidence>
<dbReference type="EC" id="5.1.3.2" evidence="4"/>
<dbReference type="EMBL" id="OX465081">
    <property type="protein sequence ID" value="CAI9288175.1"/>
    <property type="molecule type" value="Genomic_DNA"/>
</dbReference>
<dbReference type="AlphaFoldDB" id="A0AA36EBS1"/>